<feature type="transmembrane region" description="Helical" evidence="1">
    <location>
        <begin position="12"/>
        <end position="34"/>
    </location>
</feature>
<evidence type="ECO:0008006" key="4">
    <source>
        <dbReference type="Google" id="ProtNLM"/>
    </source>
</evidence>
<evidence type="ECO:0000313" key="2">
    <source>
        <dbReference type="EMBL" id="RAO79015.1"/>
    </source>
</evidence>
<keyword evidence="1" id="KW-0472">Membrane</keyword>
<keyword evidence="3" id="KW-1185">Reference proteome</keyword>
<dbReference type="OrthoDB" id="77653at2157"/>
<dbReference type="EMBL" id="QLOE01000005">
    <property type="protein sequence ID" value="RAO79015.1"/>
    <property type="molecule type" value="Genomic_DNA"/>
</dbReference>
<gene>
    <name evidence="2" type="ORF">DPC56_05080</name>
</gene>
<organism evidence="2 3">
    <name type="scientific">Methanothermobacter tenebrarum</name>
    <dbReference type="NCBI Taxonomy" id="680118"/>
    <lineage>
        <taxon>Archaea</taxon>
        <taxon>Methanobacteriati</taxon>
        <taxon>Methanobacteriota</taxon>
        <taxon>Methanomada group</taxon>
        <taxon>Methanobacteria</taxon>
        <taxon>Methanobacteriales</taxon>
        <taxon>Methanobacteriaceae</taxon>
        <taxon>Methanothermobacter</taxon>
    </lineage>
</organism>
<keyword evidence="1" id="KW-0812">Transmembrane</keyword>
<proteinExistence type="predicted"/>
<evidence type="ECO:0000313" key="3">
    <source>
        <dbReference type="Proteomes" id="UP000249782"/>
    </source>
</evidence>
<keyword evidence="1" id="KW-1133">Transmembrane helix</keyword>
<evidence type="ECO:0000256" key="1">
    <source>
        <dbReference type="SAM" id="Phobius"/>
    </source>
</evidence>
<dbReference type="Proteomes" id="UP000249782">
    <property type="component" value="Unassembled WGS sequence"/>
</dbReference>
<name>A0A328PGR6_9EURY</name>
<reference evidence="2 3" key="1">
    <citation type="submission" date="2018-06" db="EMBL/GenBank/DDBJ databases">
        <title>Draft genome sequence of hyperthermophilic methanogen Methanothermobacter tenebrarum sp. MCM-B 1447.</title>
        <authorList>
            <person name="Pore S.D."/>
            <person name="Dagar S."/>
            <person name="Dhakephalkar P.K."/>
        </authorList>
    </citation>
    <scope>NUCLEOTIDE SEQUENCE [LARGE SCALE GENOMIC DNA]</scope>
    <source>
        <strain evidence="2 3">MCM B 1447</strain>
    </source>
</reference>
<protein>
    <recommendedName>
        <fullName evidence="4">Class III signal peptide-containing protein</fullName>
    </recommendedName>
</protein>
<sequence>MDDRGQVSFEYLMLILITILILGTVTIPLVGMAIDASNDVSRASDAKVAVESIANAANIVYANGPGAKRTVTFYVPRNGTIGFDQANKVIYFSLTLSNNTVKTIKATTEYGNITLNSPTLNRGWYKAVVHWPNRNANIVITISKVS</sequence>
<dbReference type="RefSeq" id="WP_112093993.1">
    <property type="nucleotide sequence ID" value="NZ_QLOE01000005.1"/>
</dbReference>
<accession>A0A328PGR6</accession>
<comment type="caution">
    <text evidence="2">The sequence shown here is derived from an EMBL/GenBank/DDBJ whole genome shotgun (WGS) entry which is preliminary data.</text>
</comment>
<dbReference type="AlphaFoldDB" id="A0A328PGR6"/>